<dbReference type="AlphaFoldDB" id="A0A8S2WEK8"/>
<sequence>MQADQFSTIVDMILDTMIADESLPSEKRLITRNTLLLKHI</sequence>
<comment type="caution">
    <text evidence="1">The sequence shown here is derived from an EMBL/GenBank/DDBJ whole genome shotgun (WGS) entry which is preliminary data.</text>
</comment>
<evidence type="ECO:0000313" key="1">
    <source>
        <dbReference type="EMBL" id="CAF4437384.1"/>
    </source>
</evidence>
<organism evidence="1 3">
    <name type="scientific">Rotaria magnacalcarata</name>
    <dbReference type="NCBI Taxonomy" id="392030"/>
    <lineage>
        <taxon>Eukaryota</taxon>
        <taxon>Metazoa</taxon>
        <taxon>Spiralia</taxon>
        <taxon>Gnathifera</taxon>
        <taxon>Rotifera</taxon>
        <taxon>Eurotatoria</taxon>
        <taxon>Bdelloidea</taxon>
        <taxon>Philodinida</taxon>
        <taxon>Philodinidae</taxon>
        <taxon>Rotaria</taxon>
    </lineage>
</organism>
<evidence type="ECO:0000313" key="3">
    <source>
        <dbReference type="Proteomes" id="UP000681720"/>
    </source>
</evidence>
<dbReference type="Proteomes" id="UP000681720">
    <property type="component" value="Unassembled WGS sequence"/>
</dbReference>
<gene>
    <name evidence="1" type="ORF">GIL414_LOCUS31816</name>
    <name evidence="2" type="ORF">GIL414_LOCUS31918</name>
</gene>
<protein>
    <submittedName>
        <fullName evidence="1">Uncharacterized protein</fullName>
    </submittedName>
</protein>
<evidence type="ECO:0000313" key="2">
    <source>
        <dbReference type="EMBL" id="CAF4440033.1"/>
    </source>
</evidence>
<feature type="non-terminal residue" evidence="1">
    <location>
        <position position="1"/>
    </location>
</feature>
<name>A0A8S2WEK8_9BILA</name>
<reference evidence="1" key="1">
    <citation type="submission" date="2021-02" db="EMBL/GenBank/DDBJ databases">
        <authorList>
            <person name="Nowell W R."/>
        </authorList>
    </citation>
    <scope>NUCLEOTIDE SEQUENCE</scope>
</reference>
<proteinExistence type="predicted"/>
<accession>A0A8S2WEK8</accession>
<dbReference type="EMBL" id="CAJOBJ010065589">
    <property type="protein sequence ID" value="CAF4437384.1"/>
    <property type="molecule type" value="Genomic_DNA"/>
</dbReference>
<dbReference type="EMBL" id="CAJOBJ010066222">
    <property type="protein sequence ID" value="CAF4440033.1"/>
    <property type="molecule type" value="Genomic_DNA"/>
</dbReference>